<dbReference type="InterPro" id="IPR002156">
    <property type="entry name" value="RNaseH_domain"/>
</dbReference>
<name>A0A0G2EX26_9PEZI</name>
<sequence length="267" mass="30271">MSSVVDPARVAFLLAQHDRYQFCGHIKTPLPDQDPASQQNRSIALQAAAQEYFRPDAHERAVFWTDASTRCTRNHSNQPEGGAEGCPTAISVVWRQLLPNGEEEWADDTRLHDQQLSCTILRAEMTAILLALQYGYWAVYSGGKRVVSIYSDCLRAIDTIRFYRATFTTLAPGLYNWGRDLIEQIIAITNAIRNLGGEVELQWIPRGRILGNRIADYLARREALGPLPNTLVFREDDTRQTDAVEVGQILAMREHVREELRQLYPTS</sequence>
<reference evidence="2 3" key="1">
    <citation type="submission" date="2015-03" db="EMBL/GenBank/DDBJ databases">
        <authorList>
            <person name="Morales-Cruz A."/>
            <person name="Amrine K.C."/>
            <person name="Cantu D."/>
        </authorList>
    </citation>
    <scope>NUCLEOTIDE SEQUENCE [LARGE SCALE GENOMIC DNA]</scope>
    <source>
        <strain evidence="2">DS831</strain>
    </source>
</reference>
<comment type="caution">
    <text evidence="2">The sequence shown here is derived from an EMBL/GenBank/DDBJ whole genome shotgun (WGS) entry which is preliminary data.</text>
</comment>
<dbReference type="GO" id="GO:0004523">
    <property type="term" value="F:RNA-DNA hybrid ribonuclease activity"/>
    <property type="evidence" value="ECO:0007669"/>
    <property type="project" value="InterPro"/>
</dbReference>
<dbReference type="PROSITE" id="PS50879">
    <property type="entry name" value="RNASE_H_1"/>
    <property type="match status" value="1"/>
</dbReference>
<gene>
    <name evidence="2" type="ORF">UCDDS831_g00939</name>
</gene>
<feature type="domain" description="RNase H type-1" evidence="1">
    <location>
        <begin position="57"/>
        <end position="224"/>
    </location>
</feature>
<proteinExistence type="predicted"/>
<dbReference type="EMBL" id="LAQI01000024">
    <property type="protein sequence ID" value="KKY27192.1"/>
    <property type="molecule type" value="Genomic_DNA"/>
</dbReference>
<evidence type="ECO:0000313" key="3">
    <source>
        <dbReference type="Proteomes" id="UP000034182"/>
    </source>
</evidence>
<evidence type="ECO:0000259" key="1">
    <source>
        <dbReference type="PROSITE" id="PS50879"/>
    </source>
</evidence>
<evidence type="ECO:0000313" key="2">
    <source>
        <dbReference type="EMBL" id="KKY27192.1"/>
    </source>
</evidence>
<dbReference type="InterPro" id="IPR012337">
    <property type="entry name" value="RNaseH-like_sf"/>
</dbReference>
<dbReference type="Proteomes" id="UP000034182">
    <property type="component" value="Unassembled WGS sequence"/>
</dbReference>
<dbReference type="Gene3D" id="3.30.420.10">
    <property type="entry name" value="Ribonuclease H-like superfamily/Ribonuclease H"/>
    <property type="match status" value="1"/>
</dbReference>
<protein>
    <recommendedName>
        <fullName evidence="1">RNase H type-1 domain-containing protein</fullName>
    </recommendedName>
</protein>
<organism evidence="2 3">
    <name type="scientific">Diplodia seriata</name>
    <dbReference type="NCBI Taxonomy" id="420778"/>
    <lineage>
        <taxon>Eukaryota</taxon>
        <taxon>Fungi</taxon>
        <taxon>Dikarya</taxon>
        <taxon>Ascomycota</taxon>
        <taxon>Pezizomycotina</taxon>
        <taxon>Dothideomycetes</taxon>
        <taxon>Dothideomycetes incertae sedis</taxon>
        <taxon>Botryosphaeriales</taxon>
        <taxon>Botryosphaeriaceae</taxon>
        <taxon>Diplodia</taxon>
    </lineage>
</organism>
<dbReference type="SUPFAM" id="SSF53098">
    <property type="entry name" value="Ribonuclease H-like"/>
    <property type="match status" value="1"/>
</dbReference>
<accession>A0A0G2EX26</accession>
<dbReference type="AlphaFoldDB" id="A0A0G2EX26"/>
<dbReference type="InterPro" id="IPR036397">
    <property type="entry name" value="RNaseH_sf"/>
</dbReference>
<reference evidence="2 3" key="2">
    <citation type="submission" date="2015-05" db="EMBL/GenBank/DDBJ databases">
        <title>Distinctive expansion of gene families associated with plant cell wall degradation and secondary metabolism in the genomes of grapevine trunk pathogens.</title>
        <authorList>
            <person name="Lawrence D.P."/>
            <person name="Travadon R."/>
            <person name="Rolshausen P.E."/>
            <person name="Baumgartner K."/>
        </authorList>
    </citation>
    <scope>NUCLEOTIDE SEQUENCE [LARGE SCALE GENOMIC DNA]</scope>
    <source>
        <strain evidence="2">DS831</strain>
    </source>
</reference>
<dbReference type="GO" id="GO:0003676">
    <property type="term" value="F:nucleic acid binding"/>
    <property type="evidence" value="ECO:0007669"/>
    <property type="project" value="InterPro"/>
</dbReference>